<evidence type="ECO:0000313" key="2">
    <source>
        <dbReference type="EMBL" id="BET02184.1"/>
    </source>
</evidence>
<dbReference type="SUPFAM" id="SSF53098">
    <property type="entry name" value="Ribonuclease H-like"/>
    <property type="match status" value="1"/>
</dbReference>
<sequence>MVYPFNQTGIDYGGPIKASITGTRGSREIDVYLCVFVCFSTKAVHLEAVLDLSTDGFLQCYDRFTARRGYPAVVWTDNGSNFLGARNHLSKLRSVFNSPDHSDSLVQHTARQGTAWKFIPPRAPHFGGIWEAAVKSSKRLIKVTLKNQCPPLFTLITYLTKIEAILNSRPLVATSSSPADLDVLTPAHFLNLRPLTAPPVEPFPTPQSFLPKWKFVQDLSQQFWSRWRHEYLSTLQSKEKWNTPDRPAKIGDIVMMMEDNAPPLQWPLARITDLHPGPDGIPRVAEIITAQGPKTRPVIKLCPLPSQE</sequence>
<dbReference type="InterPro" id="IPR036397">
    <property type="entry name" value="RNaseH_sf"/>
</dbReference>
<dbReference type="PANTHER" id="PTHR47331">
    <property type="entry name" value="PHD-TYPE DOMAIN-CONTAINING PROTEIN"/>
    <property type="match status" value="1"/>
</dbReference>
<name>A0ABN7BD03_9HEMI</name>
<evidence type="ECO:0000259" key="1">
    <source>
        <dbReference type="PROSITE" id="PS50994"/>
    </source>
</evidence>
<dbReference type="Pfam" id="PF18701">
    <property type="entry name" value="DUF5641"/>
    <property type="match status" value="1"/>
</dbReference>
<dbReference type="EMBL" id="AP028921">
    <property type="protein sequence ID" value="BET02184.1"/>
    <property type="molecule type" value="Genomic_DNA"/>
</dbReference>
<dbReference type="InterPro" id="IPR001584">
    <property type="entry name" value="Integrase_cat-core"/>
</dbReference>
<feature type="domain" description="Integrase catalytic" evidence="1">
    <location>
        <begin position="1"/>
        <end position="194"/>
    </location>
</feature>
<protein>
    <submittedName>
        <fullName evidence="2">NudC domain containing 1</fullName>
    </submittedName>
</protein>
<proteinExistence type="predicted"/>
<accession>A0ABN7BD03</accession>
<dbReference type="Proteomes" id="UP001307889">
    <property type="component" value="Chromosome 13"/>
</dbReference>
<dbReference type="InterPro" id="IPR040676">
    <property type="entry name" value="DUF5641"/>
</dbReference>
<dbReference type="PANTHER" id="PTHR47331:SF1">
    <property type="entry name" value="GAG-LIKE PROTEIN"/>
    <property type="match status" value="1"/>
</dbReference>
<reference evidence="2 3" key="1">
    <citation type="submission" date="2023-09" db="EMBL/GenBank/DDBJ databases">
        <title>Nesidiocoris tenuis whole genome shotgun sequence.</title>
        <authorList>
            <person name="Shibata T."/>
            <person name="Shimoda M."/>
            <person name="Kobayashi T."/>
            <person name="Uehara T."/>
        </authorList>
    </citation>
    <scope>NUCLEOTIDE SEQUENCE [LARGE SCALE GENOMIC DNA]</scope>
    <source>
        <strain evidence="2 3">Japan</strain>
    </source>
</reference>
<gene>
    <name evidence="2" type="ORF">NTJ_15002</name>
</gene>
<evidence type="ECO:0000313" key="3">
    <source>
        <dbReference type="Proteomes" id="UP001307889"/>
    </source>
</evidence>
<dbReference type="PROSITE" id="PS50994">
    <property type="entry name" value="INTEGRASE"/>
    <property type="match status" value="1"/>
</dbReference>
<organism evidence="2 3">
    <name type="scientific">Nesidiocoris tenuis</name>
    <dbReference type="NCBI Taxonomy" id="355587"/>
    <lineage>
        <taxon>Eukaryota</taxon>
        <taxon>Metazoa</taxon>
        <taxon>Ecdysozoa</taxon>
        <taxon>Arthropoda</taxon>
        <taxon>Hexapoda</taxon>
        <taxon>Insecta</taxon>
        <taxon>Pterygota</taxon>
        <taxon>Neoptera</taxon>
        <taxon>Paraneoptera</taxon>
        <taxon>Hemiptera</taxon>
        <taxon>Heteroptera</taxon>
        <taxon>Panheteroptera</taxon>
        <taxon>Cimicomorpha</taxon>
        <taxon>Miridae</taxon>
        <taxon>Dicyphina</taxon>
        <taxon>Nesidiocoris</taxon>
    </lineage>
</organism>
<dbReference type="InterPro" id="IPR012337">
    <property type="entry name" value="RNaseH-like_sf"/>
</dbReference>
<keyword evidence="3" id="KW-1185">Reference proteome</keyword>
<dbReference type="Gene3D" id="3.30.420.10">
    <property type="entry name" value="Ribonuclease H-like superfamily/Ribonuclease H"/>
    <property type="match status" value="1"/>
</dbReference>